<sequence>MAPSSTAQPPPHFPANVQYLTTPVPSRLLPATHRQTFCTPCPPHLLPNPPPRIAIRTISDPRHPANGQSGLFNASNKALPRGTWIRDYVGWVHTEGEADPTSGYDLALDRIVTDVVDPETSETSQHVEVVGCDATRMGGEARFVNDYRGVPGFERPNAVFELRSWDVPGQPGKKGVRMAVWAGPHGIDKGSEICVSYGKGYWRPQEPATTPADAGKGATSTKKPAKSKKG</sequence>
<dbReference type="EMBL" id="BQKY01000014">
    <property type="protein sequence ID" value="GJN93572.1"/>
    <property type="molecule type" value="Genomic_DNA"/>
</dbReference>
<name>A0AAV5GVS2_9BASI</name>
<evidence type="ECO:0000259" key="2">
    <source>
        <dbReference type="PROSITE" id="PS50280"/>
    </source>
</evidence>
<evidence type="ECO:0000313" key="4">
    <source>
        <dbReference type="Proteomes" id="UP001342314"/>
    </source>
</evidence>
<keyword evidence="4" id="KW-1185">Reference proteome</keyword>
<dbReference type="SUPFAM" id="SSF82199">
    <property type="entry name" value="SET domain"/>
    <property type="match status" value="1"/>
</dbReference>
<reference evidence="3 4" key="1">
    <citation type="submission" date="2021-12" db="EMBL/GenBank/DDBJ databases">
        <title>High titer production of polyol ester of fatty acids by Rhodotorula paludigena BS15 towards product separation-free biomass refinery.</title>
        <authorList>
            <person name="Mano J."/>
            <person name="Ono H."/>
            <person name="Tanaka T."/>
            <person name="Naito K."/>
            <person name="Sushida H."/>
            <person name="Ike M."/>
            <person name="Tokuyasu K."/>
            <person name="Kitaoka M."/>
        </authorList>
    </citation>
    <scope>NUCLEOTIDE SEQUENCE [LARGE SCALE GENOMIC DNA]</scope>
    <source>
        <strain evidence="3 4">BS15</strain>
    </source>
</reference>
<dbReference type="InterPro" id="IPR046341">
    <property type="entry name" value="SET_dom_sf"/>
</dbReference>
<feature type="region of interest" description="Disordered" evidence="1">
    <location>
        <begin position="202"/>
        <end position="230"/>
    </location>
</feature>
<dbReference type="PROSITE" id="PS50280">
    <property type="entry name" value="SET"/>
    <property type="match status" value="1"/>
</dbReference>
<comment type="caution">
    <text evidence="3">The sequence shown here is derived from an EMBL/GenBank/DDBJ whole genome shotgun (WGS) entry which is preliminary data.</text>
</comment>
<accession>A0AAV5GVS2</accession>
<feature type="domain" description="SET" evidence="2">
    <location>
        <begin position="51"/>
        <end position="198"/>
    </location>
</feature>
<organism evidence="3 4">
    <name type="scientific">Rhodotorula paludigena</name>
    <dbReference type="NCBI Taxonomy" id="86838"/>
    <lineage>
        <taxon>Eukaryota</taxon>
        <taxon>Fungi</taxon>
        <taxon>Dikarya</taxon>
        <taxon>Basidiomycota</taxon>
        <taxon>Pucciniomycotina</taxon>
        <taxon>Microbotryomycetes</taxon>
        <taxon>Sporidiobolales</taxon>
        <taxon>Sporidiobolaceae</taxon>
        <taxon>Rhodotorula</taxon>
    </lineage>
</organism>
<evidence type="ECO:0000256" key="1">
    <source>
        <dbReference type="SAM" id="MobiDB-lite"/>
    </source>
</evidence>
<proteinExistence type="predicted"/>
<dbReference type="AlphaFoldDB" id="A0AAV5GVS2"/>
<protein>
    <recommendedName>
        <fullName evidence="2">SET domain-containing protein</fullName>
    </recommendedName>
</protein>
<dbReference type="Proteomes" id="UP001342314">
    <property type="component" value="Unassembled WGS sequence"/>
</dbReference>
<dbReference type="Gene3D" id="2.170.270.10">
    <property type="entry name" value="SET domain"/>
    <property type="match status" value="1"/>
</dbReference>
<gene>
    <name evidence="3" type="ORF">Rhopal_006629-T1</name>
</gene>
<dbReference type="InterPro" id="IPR001214">
    <property type="entry name" value="SET_dom"/>
</dbReference>
<evidence type="ECO:0000313" key="3">
    <source>
        <dbReference type="EMBL" id="GJN93572.1"/>
    </source>
</evidence>